<dbReference type="InterPro" id="IPR043538">
    <property type="entry name" value="XYLT"/>
</dbReference>
<dbReference type="GO" id="GO:0016020">
    <property type="term" value="C:membrane"/>
    <property type="evidence" value="ECO:0007669"/>
    <property type="project" value="InterPro"/>
</dbReference>
<dbReference type="GO" id="GO:0015012">
    <property type="term" value="P:heparan sulfate proteoglycan biosynthetic process"/>
    <property type="evidence" value="ECO:0007669"/>
    <property type="project" value="TreeGrafter"/>
</dbReference>
<evidence type="ECO:0000256" key="7">
    <source>
        <dbReference type="ARBA" id="ARBA00022824"/>
    </source>
</evidence>
<dbReference type="OrthoDB" id="7943907at2"/>
<evidence type="ECO:0000256" key="6">
    <source>
        <dbReference type="ARBA" id="ARBA00022723"/>
    </source>
</evidence>
<dbReference type="STRING" id="1218108.GCA_000382425_02563"/>
<evidence type="ECO:0000256" key="14">
    <source>
        <dbReference type="ARBA" id="ARBA00042865"/>
    </source>
</evidence>
<evidence type="ECO:0000256" key="5">
    <source>
        <dbReference type="ARBA" id="ARBA00022692"/>
    </source>
</evidence>
<sequence length="310" mass="37595">MQTISPQTQPQTKTESIPSRHLIKIAYFIIIHHNEERFKNLFKKIYTSDQWYLIHIDRKAKPQFIEEIQQFLIHFPNVYILESTNINIHGFSIVEIEINAMKFLLNVSNQWDFFINLSGDDSPLKSQRIIRQFLSENREKNYLFYYDQKTHRPDTLKRIQNHFTELTYHISSFVYKREYMKDVIPYIGEKWFIFTRETCIFISEDSQVIKFKKFYLNTFLPGNSFFQTVLMNTTFHSIIVNDNKRVLWNTQKIVEIFINELKKENYLFIRKITDETDQILLQYIEESFHIKLPKINDVKKELRIGDHRKN</sequence>
<proteinExistence type="predicted"/>
<accession>A0A511NF96</accession>
<evidence type="ECO:0000256" key="3">
    <source>
        <dbReference type="ARBA" id="ARBA00022676"/>
    </source>
</evidence>
<dbReference type="PANTHER" id="PTHR46025:SF3">
    <property type="entry name" value="XYLOSYLTRANSFERASE OXT"/>
    <property type="match status" value="1"/>
</dbReference>
<evidence type="ECO:0000256" key="2">
    <source>
        <dbReference type="ARBA" id="ARBA00004648"/>
    </source>
</evidence>
<dbReference type="GeneID" id="84650679"/>
<dbReference type="AlphaFoldDB" id="A0A511NF96"/>
<evidence type="ECO:0000256" key="4">
    <source>
        <dbReference type="ARBA" id="ARBA00022679"/>
    </source>
</evidence>
<keyword evidence="13" id="KW-0325">Glycoprotein</keyword>
<keyword evidence="16" id="KW-1185">Reference proteome</keyword>
<comment type="caution">
    <text evidence="15">The sequence shown here is derived from an EMBL/GenBank/DDBJ whole genome shotgun (WGS) entry which is preliminary data.</text>
</comment>
<name>A0A511NF96_9FLAO</name>
<dbReference type="RefSeq" id="WP_019976037.1">
    <property type="nucleotide sequence ID" value="NZ_BJXC01000006.1"/>
</dbReference>
<dbReference type="Pfam" id="PF02485">
    <property type="entry name" value="Branch"/>
    <property type="match status" value="1"/>
</dbReference>
<evidence type="ECO:0000256" key="11">
    <source>
        <dbReference type="ARBA" id="ARBA00023136"/>
    </source>
</evidence>
<evidence type="ECO:0000256" key="9">
    <source>
        <dbReference type="ARBA" id="ARBA00022989"/>
    </source>
</evidence>
<evidence type="ECO:0000256" key="13">
    <source>
        <dbReference type="ARBA" id="ARBA00023180"/>
    </source>
</evidence>
<dbReference type="GO" id="GO:0030158">
    <property type="term" value="F:protein xylosyltransferase activity"/>
    <property type="evidence" value="ECO:0007669"/>
    <property type="project" value="InterPro"/>
</dbReference>
<organism evidence="15 16">
    <name type="scientific">Empedobacter brevis NBRC 14943 = ATCC 43319</name>
    <dbReference type="NCBI Taxonomy" id="1218108"/>
    <lineage>
        <taxon>Bacteria</taxon>
        <taxon>Pseudomonadati</taxon>
        <taxon>Bacteroidota</taxon>
        <taxon>Flavobacteriia</taxon>
        <taxon>Flavobacteriales</taxon>
        <taxon>Weeksellaceae</taxon>
        <taxon>Empedobacter</taxon>
    </lineage>
</organism>
<evidence type="ECO:0000313" key="15">
    <source>
        <dbReference type="EMBL" id="GEM51475.1"/>
    </source>
</evidence>
<keyword evidence="11" id="KW-0472">Membrane</keyword>
<keyword evidence="9" id="KW-1133">Transmembrane helix</keyword>
<dbReference type="InterPro" id="IPR003406">
    <property type="entry name" value="Glyco_trans_14"/>
</dbReference>
<keyword evidence="4 15" id="KW-0808">Transferase</keyword>
<evidence type="ECO:0000256" key="1">
    <source>
        <dbReference type="ARBA" id="ARBA00004323"/>
    </source>
</evidence>
<keyword evidence="6" id="KW-0479">Metal-binding</keyword>
<dbReference type="EMBL" id="BJXC01000006">
    <property type="protein sequence ID" value="GEM51475.1"/>
    <property type="molecule type" value="Genomic_DNA"/>
</dbReference>
<keyword evidence="10" id="KW-0333">Golgi apparatus</keyword>
<protein>
    <recommendedName>
        <fullName evidence="14">Peptide O-xylosyltransferase</fullName>
    </recommendedName>
</protein>
<evidence type="ECO:0000256" key="10">
    <source>
        <dbReference type="ARBA" id="ARBA00023034"/>
    </source>
</evidence>
<dbReference type="GO" id="GO:0050650">
    <property type="term" value="P:chondroitin sulfate proteoglycan biosynthetic process"/>
    <property type="evidence" value="ECO:0007669"/>
    <property type="project" value="TreeGrafter"/>
</dbReference>
<keyword evidence="8" id="KW-0735">Signal-anchor</keyword>
<keyword evidence="5" id="KW-0812">Transmembrane</keyword>
<dbReference type="Proteomes" id="UP000321245">
    <property type="component" value="Unassembled WGS sequence"/>
</dbReference>
<keyword evidence="7" id="KW-0256">Endoplasmic reticulum</keyword>
<dbReference type="GO" id="GO:0046872">
    <property type="term" value="F:metal ion binding"/>
    <property type="evidence" value="ECO:0007669"/>
    <property type="project" value="UniProtKB-KW"/>
</dbReference>
<evidence type="ECO:0000256" key="12">
    <source>
        <dbReference type="ARBA" id="ARBA00023157"/>
    </source>
</evidence>
<evidence type="ECO:0000256" key="8">
    <source>
        <dbReference type="ARBA" id="ARBA00022968"/>
    </source>
</evidence>
<reference evidence="15 16" key="1">
    <citation type="submission" date="2019-07" db="EMBL/GenBank/DDBJ databases">
        <title>Whole genome shotgun sequence of Empedobacter brevis NBRC 14943.</title>
        <authorList>
            <person name="Hosoyama A."/>
            <person name="Uohara A."/>
            <person name="Ohji S."/>
            <person name="Ichikawa N."/>
        </authorList>
    </citation>
    <scope>NUCLEOTIDE SEQUENCE [LARGE SCALE GENOMIC DNA]</scope>
    <source>
        <strain evidence="15 16">NBRC 14943</strain>
    </source>
</reference>
<comment type="subcellular location">
    <subcellularLocation>
        <location evidence="2">Endoplasmic reticulum membrane</location>
        <topology evidence="2">Single-pass type II membrane protein</topology>
    </subcellularLocation>
    <subcellularLocation>
        <location evidence="1">Golgi apparatus membrane</location>
        <topology evidence="1">Single-pass type II membrane protein</topology>
    </subcellularLocation>
</comment>
<evidence type="ECO:0000313" key="16">
    <source>
        <dbReference type="Proteomes" id="UP000321245"/>
    </source>
</evidence>
<gene>
    <name evidence="15" type="ORF">EB1_12650</name>
</gene>
<keyword evidence="12" id="KW-1015">Disulfide bond</keyword>
<dbReference type="PANTHER" id="PTHR46025">
    <property type="entry name" value="XYLOSYLTRANSFERASE OXT"/>
    <property type="match status" value="1"/>
</dbReference>
<keyword evidence="3" id="KW-0328">Glycosyltransferase</keyword>